<proteinExistence type="predicted"/>
<dbReference type="EMBL" id="KB405067">
    <property type="protein sequence ID" value="EMF55760.1"/>
    <property type="molecule type" value="Genomic_DNA"/>
</dbReference>
<evidence type="ECO:0000313" key="2">
    <source>
        <dbReference type="Proteomes" id="UP000030760"/>
    </source>
</evidence>
<organism evidence="1 2">
    <name type="scientific">Streptomyces bottropensis ATCC 25435</name>
    <dbReference type="NCBI Taxonomy" id="1054862"/>
    <lineage>
        <taxon>Bacteria</taxon>
        <taxon>Bacillati</taxon>
        <taxon>Actinomycetota</taxon>
        <taxon>Actinomycetes</taxon>
        <taxon>Kitasatosporales</taxon>
        <taxon>Streptomycetaceae</taxon>
        <taxon>Streptomyces</taxon>
    </lineage>
</organism>
<name>M3FS22_9ACTN</name>
<dbReference type="Proteomes" id="UP000030760">
    <property type="component" value="Unassembled WGS sequence"/>
</dbReference>
<accession>M3FS22</accession>
<reference evidence="2" key="1">
    <citation type="journal article" date="2013" name="Genome Announc.">
        <title>Draft Genome Sequence of Streptomyces bottropensis ATCC 25435, a Bottromycin-Producing Actinomycete.</title>
        <authorList>
            <person name="Zhang H."/>
            <person name="Zhou W."/>
            <person name="Zhuang Y."/>
            <person name="Liang X."/>
            <person name="Liu T."/>
        </authorList>
    </citation>
    <scope>NUCLEOTIDE SEQUENCE [LARGE SCALE GENOMIC DNA]</scope>
    <source>
        <strain evidence="2">ATCC 25435</strain>
    </source>
</reference>
<dbReference type="AlphaFoldDB" id="M3FS22"/>
<gene>
    <name evidence="1" type="ORF">SBD_3073</name>
</gene>
<sequence length="38" mass="4487">MVLVLPDFRASVAQLFSCVRTRVDGPPPSYERVRRRRR</sequence>
<protein>
    <submittedName>
        <fullName evidence="1">Uncharacterized protein</fullName>
    </submittedName>
</protein>
<evidence type="ECO:0000313" key="1">
    <source>
        <dbReference type="EMBL" id="EMF55760.1"/>
    </source>
</evidence>